<dbReference type="InterPro" id="IPR001647">
    <property type="entry name" value="HTH_TetR"/>
</dbReference>
<gene>
    <name evidence="4" type="ORF">H9754_13075</name>
</gene>
<sequence>MEVKEVAQEGKTHEKILDAAREEFLEKGFQKASLRRIVKTAGVTTGAFYRYYPTKEALFEDLVKPHADKVIGFLKEGIAEIERMPGEQQTVLMDVTATDYLDQMLDYIYDHYEEFKLLICASGGTAYEDFIHELVTREVEATQHYIKVLRSMGHSVPEIDEGLCHMISSGLFSGIFEMVIHDMKKEDAKKRIALFREFHTGGWEKIMRIQFG</sequence>
<name>A0A9D2TAB5_9FIRM</name>
<evidence type="ECO:0000259" key="3">
    <source>
        <dbReference type="PROSITE" id="PS50977"/>
    </source>
</evidence>
<accession>A0A9D2TAB5</accession>
<keyword evidence="1 2" id="KW-0238">DNA-binding</keyword>
<proteinExistence type="predicted"/>
<dbReference type="GO" id="GO:0000976">
    <property type="term" value="F:transcription cis-regulatory region binding"/>
    <property type="evidence" value="ECO:0007669"/>
    <property type="project" value="TreeGrafter"/>
</dbReference>
<feature type="DNA-binding region" description="H-T-H motif" evidence="2">
    <location>
        <begin position="33"/>
        <end position="52"/>
    </location>
</feature>
<evidence type="ECO:0000256" key="2">
    <source>
        <dbReference type="PROSITE-ProRule" id="PRU00335"/>
    </source>
</evidence>
<dbReference type="AlphaFoldDB" id="A0A9D2TAB5"/>
<dbReference type="PANTHER" id="PTHR30055:SF226">
    <property type="entry name" value="HTH-TYPE TRANSCRIPTIONAL REGULATOR PKSA"/>
    <property type="match status" value="1"/>
</dbReference>
<reference evidence="4" key="2">
    <citation type="submission" date="2021-04" db="EMBL/GenBank/DDBJ databases">
        <authorList>
            <person name="Gilroy R."/>
        </authorList>
    </citation>
    <scope>NUCLEOTIDE SEQUENCE</scope>
    <source>
        <strain evidence="4">ChiSjej3B21-8574</strain>
    </source>
</reference>
<dbReference type="SUPFAM" id="SSF46689">
    <property type="entry name" value="Homeodomain-like"/>
    <property type="match status" value="1"/>
</dbReference>
<dbReference type="Pfam" id="PF00440">
    <property type="entry name" value="TetR_N"/>
    <property type="match status" value="1"/>
</dbReference>
<dbReference type="GO" id="GO:0003700">
    <property type="term" value="F:DNA-binding transcription factor activity"/>
    <property type="evidence" value="ECO:0007669"/>
    <property type="project" value="TreeGrafter"/>
</dbReference>
<organism evidence="4 5">
    <name type="scientific">Candidatus Anaerostipes avistercoris</name>
    <dbReference type="NCBI Taxonomy" id="2838462"/>
    <lineage>
        <taxon>Bacteria</taxon>
        <taxon>Bacillati</taxon>
        <taxon>Bacillota</taxon>
        <taxon>Clostridia</taxon>
        <taxon>Lachnospirales</taxon>
        <taxon>Lachnospiraceae</taxon>
        <taxon>Anaerostipes</taxon>
    </lineage>
</organism>
<protein>
    <submittedName>
        <fullName evidence="4">TetR/AcrR family transcriptional regulator</fullName>
    </submittedName>
</protein>
<feature type="domain" description="HTH tetR-type" evidence="3">
    <location>
        <begin position="10"/>
        <end position="70"/>
    </location>
</feature>
<dbReference type="PANTHER" id="PTHR30055">
    <property type="entry name" value="HTH-TYPE TRANSCRIPTIONAL REGULATOR RUTR"/>
    <property type="match status" value="1"/>
</dbReference>
<dbReference type="InterPro" id="IPR009057">
    <property type="entry name" value="Homeodomain-like_sf"/>
</dbReference>
<dbReference type="PRINTS" id="PR00455">
    <property type="entry name" value="HTHTETR"/>
</dbReference>
<dbReference type="EMBL" id="DWWD01000048">
    <property type="protein sequence ID" value="HJC51479.1"/>
    <property type="molecule type" value="Genomic_DNA"/>
</dbReference>
<evidence type="ECO:0000256" key="1">
    <source>
        <dbReference type="ARBA" id="ARBA00023125"/>
    </source>
</evidence>
<reference evidence="4" key="1">
    <citation type="journal article" date="2021" name="PeerJ">
        <title>Extensive microbial diversity within the chicken gut microbiome revealed by metagenomics and culture.</title>
        <authorList>
            <person name="Gilroy R."/>
            <person name="Ravi A."/>
            <person name="Getino M."/>
            <person name="Pursley I."/>
            <person name="Horton D.L."/>
            <person name="Alikhan N.F."/>
            <person name="Baker D."/>
            <person name="Gharbi K."/>
            <person name="Hall N."/>
            <person name="Watson M."/>
            <person name="Adriaenssens E.M."/>
            <person name="Foster-Nyarko E."/>
            <person name="Jarju S."/>
            <person name="Secka A."/>
            <person name="Antonio M."/>
            <person name="Oren A."/>
            <person name="Chaudhuri R.R."/>
            <person name="La Ragione R."/>
            <person name="Hildebrand F."/>
            <person name="Pallen M.J."/>
        </authorList>
    </citation>
    <scope>NUCLEOTIDE SEQUENCE</scope>
    <source>
        <strain evidence="4">ChiSjej3B21-8574</strain>
    </source>
</reference>
<comment type="caution">
    <text evidence="4">The sequence shown here is derived from an EMBL/GenBank/DDBJ whole genome shotgun (WGS) entry which is preliminary data.</text>
</comment>
<dbReference type="Proteomes" id="UP000823904">
    <property type="component" value="Unassembled WGS sequence"/>
</dbReference>
<evidence type="ECO:0000313" key="4">
    <source>
        <dbReference type="EMBL" id="HJC51479.1"/>
    </source>
</evidence>
<dbReference type="PROSITE" id="PS50977">
    <property type="entry name" value="HTH_TETR_2"/>
    <property type="match status" value="1"/>
</dbReference>
<evidence type="ECO:0000313" key="5">
    <source>
        <dbReference type="Proteomes" id="UP000823904"/>
    </source>
</evidence>
<dbReference type="Gene3D" id="1.10.357.10">
    <property type="entry name" value="Tetracycline Repressor, domain 2"/>
    <property type="match status" value="1"/>
</dbReference>
<dbReference type="InterPro" id="IPR050109">
    <property type="entry name" value="HTH-type_TetR-like_transc_reg"/>
</dbReference>